<dbReference type="Gene3D" id="2.130.10.10">
    <property type="entry name" value="YVTN repeat-like/Quinoprotein amine dehydrogenase"/>
    <property type="match status" value="4"/>
</dbReference>
<feature type="compositionally biased region" description="Polar residues" evidence="4">
    <location>
        <begin position="270"/>
        <end position="287"/>
    </location>
</feature>
<feature type="region of interest" description="Disordered" evidence="4">
    <location>
        <begin position="268"/>
        <end position="287"/>
    </location>
</feature>
<reference evidence="6" key="1">
    <citation type="submission" date="2023-03" db="EMBL/GenBank/DDBJ databases">
        <title>Complete genome of Cladonia borealis.</title>
        <authorList>
            <person name="Park H."/>
        </authorList>
    </citation>
    <scope>NUCLEOTIDE SEQUENCE</scope>
    <source>
        <strain evidence="6">ANT050790</strain>
    </source>
</reference>
<dbReference type="EMBL" id="JAFEKC020000015">
    <property type="protein sequence ID" value="KAK0510667.1"/>
    <property type="molecule type" value="Genomic_DNA"/>
</dbReference>
<feature type="compositionally biased region" description="Polar residues" evidence="4">
    <location>
        <begin position="39"/>
        <end position="58"/>
    </location>
</feature>
<evidence type="ECO:0000256" key="2">
    <source>
        <dbReference type="ARBA" id="ARBA00022737"/>
    </source>
</evidence>
<feature type="repeat" description="WD" evidence="3">
    <location>
        <begin position="1331"/>
        <end position="1362"/>
    </location>
</feature>
<dbReference type="InterPro" id="IPR020472">
    <property type="entry name" value="WD40_PAC1"/>
</dbReference>
<evidence type="ECO:0000313" key="6">
    <source>
        <dbReference type="EMBL" id="KAK0510667.1"/>
    </source>
</evidence>
<dbReference type="Pfam" id="PF24883">
    <property type="entry name" value="NPHP3_N"/>
    <property type="match status" value="1"/>
</dbReference>
<dbReference type="SUPFAM" id="SSF52540">
    <property type="entry name" value="P-loop containing nucleoside triphosphate hydrolases"/>
    <property type="match status" value="1"/>
</dbReference>
<dbReference type="InterPro" id="IPR027417">
    <property type="entry name" value="P-loop_NTPase"/>
</dbReference>
<gene>
    <name evidence="6" type="ORF">JMJ35_007099</name>
</gene>
<evidence type="ECO:0000256" key="1">
    <source>
        <dbReference type="ARBA" id="ARBA00022574"/>
    </source>
</evidence>
<dbReference type="InterPro" id="IPR015943">
    <property type="entry name" value="WD40/YVTN_repeat-like_dom_sf"/>
</dbReference>
<dbReference type="PROSITE" id="PS50082">
    <property type="entry name" value="WD_REPEATS_2"/>
    <property type="match status" value="7"/>
</dbReference>
<evidence type="ECO:0000256" key="3">
    <source>
        <dbReference type="PROSITE-ProRule" id="PRU00221"/>
    </source>
</evidence>
<accession>A0AA39QWR0</accession>
<dbReference type="InterPro" id="IPR007111">
    <property type="entry name" value="NACHT_NTPase"/>
</dbReference>
<dbReference type="PRINTS" id="PR00320">
    <property type="entry name" value="GPROTEINBRPT"/>
</dbReference>
<dbReference type="PROSITE" id="PS50294">
    <property type="entry name" value="WD_REPEATS_REGION"/>
    <property type="match status" value="7"/>
</dbReference>
<feature type="repeat" description="WD" evidence="3">
    <location>
        <begin position="1054"/>
        <end position="1089"/>
    </location>
</feature>
<dbReference type="Pfam" id="PF17100">
    <property type="entry name" value="NACHT_N"/>
    <property type="match status" value="1"/>
</dbReference>
<dbReference type="PANTHER" id="PTHR19879:SF9">
    <property type="entry name" value="TRANSCRIPTION INITIATION FACTOR TFIID SUBUNIT 5"/>
    <property type="match status" value="1"/>
</dbReference>
<proteinExistence type="predicted"/>
<dbReference type="PANTHER" id="PTHR19879">
    <property type="entry name" value="TRANSCRIPTION INITIATION FACTOR TFIID"/>
    <property type="match status" value="1"/>
</dbReference>
<organism evidence="6 7">
    <name type="scientific">Cladonia borealis</name>
    <dbReference type="NCBI Taxonomy" id="184061"/>
    <lineage>
        <taxon>Eukaryota</taxon>
        <taxon>Fungi</taxon>
        <taxon>Dikarya</taxon>
        <taxon>Ascomycota</taxon>
        <taxon>Pezizomycotina</taxon>
        <taxon>Lecanoromycetes</taxon>
        <taxon>OSLEUM clade</taxon>
        <taxon>Lecanoromycetidae</taxon>
        <taxon>Lecanorales</taxon>
        <taxon>Lecanorineae</taxon>
        <taxon>Cladoniaceae</taxon>
        <taxon>Cladonia</taxon>
    </lineage>
</organism>
<sequence length="1629" mass="180958">MPFTGRNPFRRKRDGNAPSGPASAPRTIEHQSPKPKVVQDSSESHASPSNTSIHTSANAGAKAKESHQPATGSSVQDTPKAPSDHVLSTQDLPPAPIQAFSEKLWDDAYDSLVEDEDELVKAYMKTLAKVLKLREANDASAAKAIGVPTRLKDRTHRKMYMDQLVQEGKKKVAMATKVTQAVGDFAETILKIKPVVDFAMTIPQAAPAALPWAGVCVGLLMLANPARVKASNLEGIIYVMSRMEWYCVLTDRLLEIVNKDNIADKADNVNGDSNMKEQNIANETHSPQSVRKRLEQRVVELYKAILLYQMKSVCSYYRNQYKEFLLNLVDSKGWDDARTNVTTAENTLKEDWKQYNLVQMDDRWGSLIERTGIMGTQLGDIGETLKEFITQQKTMQGDEKKKNCLQALYYIDPQDDMQRILEEKEDLFEGAYDWIFEDERYAAFTNLGESALPPCRVLWVKGVAGTGKTMLLSGIIHKLSDQPAKLASTLSYFFCQSQGRATKALNTATATLRSLIWMLLLQQPNLIEHLLSKYEYSGASLFSGENSFRALAGAFKSMLEDPQLSPVYFVVDALDECDEGDEKAKLLSLISDSLKLSDKVRWLVSSRPELDVLALLKNPNTKSRHVGGTTLELNDQSQEGPVGAYIKYKLSALQGRDGYSADIITKLSKEILQREEKIFLWVALVFKLLDEKNPYLQPVHGSYALRRIKDVPSGLSELYDHLMTRINERELEDDPHHCKQVLAVTAFAHRSLSLLELGVLAGLPPSMAPGTIVRKCGSFLITKEETVTLIHKSAKDYLEEYQSKHCGGAFKAHADIIIGSIDSMSTLNKSSSEELVLQRNIYDLAHWGIMSKDITPPVPDPLAPIQYSCIFWLDHLCDAIKEKPESCTELYDIGLKFLQQHFLHWVESLSLLHRLSDGILSINNLLNITQMSSETNSEFTRFLKDAEALVFTYYSIIEEAPLQTYGAALVFCPEESEIKRLFWEKQRLPCIKSVAGIERGWDLHRQALTGHAQGVTAIAFSPNGKTLVSGSHDETLRIWTIDPTAAKGTPKQKLLGHYGYVHAVAFSPPDGNILASASSDNTVRLWTIDPIAATWVLKQELTGHNRFIAFSPGGEILALCSYKTIQLWAINPMTATWELKRERGTDGYLEAIAFSPNGKILALVGTDKTLLWAIDLATAAIVSEKSLTYNDGWFRAVAFSPPDGKILALGGMGDNTIRLWPIDPVTLTGVPEETLGTLIGHDGIVNAVAFSPSDSKILASASHDKTIRLWAINPVTATGECIRELTGHTGAVVHIAFSPRDGKVLASASHDNTVRLWAIDPETTTKSEQKHTGHHDTVNAVAFSPNGKVLASASDDKTIQLWAIDPILATGVSKDTLTGHYSPVRAVAFSPSDGRILASASNDNTIRIWTINPMAATGEFKQVLTDHKTGSDVVTFSPDGKTLASVSGERSLKTWNDREIWLWNINPITATWVPRLQILDKDSYIYARDHAIAFSPNCRMLAVASTLHGVRSLVQVWAINPATTDYKRKEKRELHESVRDLSFSEDGGYIKTDKGYLPLSGYNEPIPPQDLTCQVYVNKDWIIRGKQRLLWLPPDYRASCEAFYNNIYVLGHHPGRLTFIGFNFSVTQL</sequence>
<feature type="repeat" description="WD" evidence="3">
    <location>
        <begin position="1238"/>
        <end position="1270"/>
    </location>
</feature>
<name>A0AA39QWR0_9LECA</name>
<protein>
    <recommendedName>
        <fullName evidence="5">NACHT domain-containing protein</fullName>
    </recommendedName>
</protein>
<dbReference type="InterPro" id="IPR001680">
    <property type="entry name" value="WD40_rpt"/>
</dbReference>
<evidence type="ECO:0000259" key="5">
    <source>
        <dbReference type="PROSITE" id="PS50837"/>
    </source>
</evidence>
<keyword evidence="1 3" id="KW-0853">WD repeat</keyword>
<dbReference type="InterPro" id="IPR031359">
    <property type="entry name" value="NACHT_N"/>
</dbReference>
<dbReference type="Proteomes" id="UP001166286">
    <property type="component" value="Unassembled WGS sequence"/>
</dbReference>
<dbReference type="SMART" id="SM00320">
    <property type="entry name" value="WD40"/>
    <property type="match status" value="10"/>
</dbReference>
<feature type="compositionally biased region" description="Polar residues" evidence="4">
    <location>
        <begin position="68"/>
        <end position="77"/>
    </location>
</feature>
<feature type="domain" description="NACHT" evidence="5">
    <location>
        <begin position="456"/>
        <end position="608"/>
    </location>
</feature>
<evidence type="ECO:0000313" key="7">
    <source>
        <dbReference type="Proteomes" id="UP001166286"/>
    </source>
</evidence>
<dbReference type="CDD" id="cd00200">
    <property type="entry name" value="WD40"/>
    <property type="match status" value="1"/>
</dbReference>
<dbReference type="PROSITE" id="PS50837">
    <property type="entry name" value="NACHT"/>
    <property type="match status" value="1"/>
</dbReference>
<dbReference type="Pfam" id="PF00400">
    <property type="entry name" value="WD40"/>
    <property type="match status" value="7"/>
</dbReference>
<comment type="caution">
    <text evidence="6">The sequence shown here is derived from an EMBL/GenBank/DDBJ whole genome shotgun (WGS) entry which is preliminary data.</text>
</comment>
<dbReference type="InterPro" id="IPR056884">
    <property type="entry name" value="NPHP3-like_N"/>
</dbReference>
<feature type="repeat" description="WD" evidence="3">
    <location>
        <begin position="1424"/>
        <end position="1456"/>
    </location>
</feature>
<dbReference type="InterPro" id="IPR036322">
    <property type="entry name" value="WD40_repeat_dom_sf"/>
</dbReference>
<feature type="repeat" description="WD" evidence="3">
    <location>
        <begin position="1008"/>
        <end position="1042"/>
    </location>
</feature>
<evidence type="ECO:0000256" key="4">
    <source>
        <dbReference type="SAM" id="MobiDB-lite"/>
    </source>
</evidence>
<keyword evidence="7" id="KW-1185">Reference proteome</keyword>
<feature type="repeat" description="WD" evidence="3">
    <location>
        <begin position="1377"/>
        <end position="1412"/>
    </location>
</feature>
<keyword evidence="2" id="KW-0677">Repeat</keyword>
<dbReference type="SUPFAM" id="SSF50978">
    <property type="entry name" value="WD40 repeat-like"/>
    <property type="match status" value="2"/>
</dbReference>
<dbReference type="Gene3D" id="3.40.50.300">
    <property type="entry name" value="P-loop containing nucleotide triphosphate hydrolases"/>
    <property type="match status" value="1"/>
</dbReference>
<feature type="repeat" description="WD" evidence="3">
    <location>
        <begin position="1285"/>
        <end position="1327"/>
    </location>
</feature>
<feature type="region of interest" description="Disordered" evidence="4">
    <location>
        <begin position="1"/>
        <end position="92"/>
    </location>
</feature>